<dbReference type="PROSITE" id="PS51750">
    <property type="entry name" value="BRO_N"/>
    <property type="match status" value="1"/>
</dbReference>
<dbReference type="Pfam" id="PF02498">
    <property type="entry name" value="Bro-N"/>
    <property type="match status" value="1"/>
</dbReference>
<sequence length="238" mass="27594">MNELKVLNEQEVLGKQFRVYGTAEEPLFLAKDVAEWIEHSNPSVMIESVDEDEKVKVNNVYFENRTGGNGTWFLTENGLYEVLMQSRKPIAKQFKKEVKEILKTIRKHGIYATDNVIDNILNNPDFGIELLTKLKEERAARVEAERKNAILMHVNKTYTITEIAKELGLKSAIQLNRILADKKIQYQVNGTWVMFSQYSNCGYEEIKQEVLDSGKVIYHRRITQMGREFILDLFEKTA</sequence>
<evidence type="ECO:0000313" key="2">
    <source>
        <dbReference type="EMBL" id="DAD88993.1"/>
    </source>
</evidence>
<dbReference type="EMBL" id="BK015052">
    <property type="protein sequence ID" value="DAD88993.1"/>
    <property type="molecule type" value="Genomic_DNA"/>
</dbReference>
<dbReference type="InterPro" id="IPR003497">
    <property type="entry name" value="BRO_N_domain"/>
</dbReference>
<dbReference type="InterPro" id="IPR005039">
    <property type="entry name" value="Ant_C"/>
</dbReference>
<protein>
    <submittedName>
        <fullName evidence="2">Antirepressor</fullName>
    </submittedName>
</protein>
<dbReference type="PANTHER" id="PTHR36180">
    <property type="entry name" value="DNA-BINDING PROTEIN-RELATED-RELATED"/>
    <property type="match status" value="1"/>
</dbReference>
<evidence type="ECO:0000259" key="1">
    <source>
        <dbReference type="PROSITE" id="PS51750"/>
    </source>
</evidence>
<dbReference type="PANTHER" id="PTHR36180:SF2">
    <property type="entry name" value="BRO FAMILY PROTEIN"/>
    <property type="match status" value="1"/>
</dbReference>
<dbReference type="Pfam" id="PF03374">
    <property type="entry name" value="ANT"/>
    <property type="match status" value="1"/>
</dbReference>
<dbReference type="SMART" id="SM01040">
    <property type="entry name" value="Bro-N"/>
    <property type="match status" value="1"/>
</dbReference>
<feature type="domain" description="Bro-N" evidence="1">
    <location>
        <begin position="1"/>
        <end position="109"/>
    </location>
</feature>
<reference evidence="2" key="1">
    <citation type="journal article" date="2021" name="Proc. Natl. Acad. Sci. U.S.A.">
        <title>A Catalog of Tens of Thousands of Viruses from Human Metagenomes Reveals Hidden Associations with Chronic Diseases.</title>
        <authorList>
            <person name="Tisza M.J."/>
            <person name="Buck C.B."/>
        </authorList>
    </citation>
    <scope>NUCLEOTIDE SEQUENCE</scope>
    <source>
        <strain evidence="2">Ctv0N24</strain>
    </source>
</reference>
<organism evidence="2">
    <name type="scientific">Siphoviridae sp. ctv0N24</name>
    <dbReference type="NCBI Taxonomy" id="2826509"/>
    <lineage>
        <taxon>Viruses</taxon>
        <taxon>Duplodnaviria</taxon>
        <taxon>Heunggongvirae</taxon>
        <taxon>Uroviricota</taxon>
        <taxon>Caudoviricetes</taxon>
    </lineage>
</organism>
<proteinExistence type="predicted"/>
<name>A0A8S5N310_9CAUD</name>
<dbReference type="GO" id="GO:0003677">
    <property type="term" value="F:DNA binding"/>
    <property type="evidence" value="ECO:0007669"/>
    <property type="project" value="InterPro"/>
</dbReference>
<accession>A0A8S5N310</accession>